<dbReference type="EMBL" id="JBHSXH010000009">
    <property type="protein sequence ID" value="MFC6823854.1"/>
    <property type="molecule type" value="Genomic_DNA"/>
</dbReference>
<sequence length="146" mass="15471">MQGPTVTLRGAADSLSYVETLLEANGLPSRDVRSKPDCFYVGYADGDALGVGGVETYENSGLLRSVAVEESARGEGYGTALCDALEAEARDAGVGTLYLLTTTAAVFFAGRGYEELERADAPAEIRRTTEFEELCPASAVCMRKSL</sequence>
<evidence type="ECO:0000259" key="3">
    <source>
        <dbReference type="PROSITE" id="PS51186"/>
    </source>
</evidence>
<dbReference type="SUPFAM" id="SSF55729">
    <property type="entry name" value="Acyl-CoA N-acyltransferases (Nat)"/>
    <property type="match status" value="1"/>
</dbReference>
<organism evidence="4 5">
    <name type="scientific">Halopelagius fulvigenes</name>
    <dbReference type="NCBI Taxonomy" id="1198324"/>
    <lineage>
        <taxon>Archaea</taxon>
        <taxon>Methanobacteriati</taxon>
        <taxon>Methanobacteriota</taxon>
        <taxon>Stenosarchaea group</taxon>
        <taxon>Halobacteria</taxon>
        <taxon>Halobacteriales</taxon>
        <taxon>Haloferacaceae</taxon>
    </lineage>
</organism>
<dbReference type="InterPro" id="IPR000182">
    <property type="entry name" value="GNAT_dom"/>
</dbReference>
<keyword evidence="1" id="KW-0808">Transferase</keyword>
<dbReference type="GO" id="GO:0016746">
    <property type="term" value="F:acyltransferase activity"/>
    <property type="evidence" value="ECO:0007669"/>
    <property type="project" value="UniProtKB-KW"/>
</dbReference>
<name>A0ABD5TTL3_9EURY</name>
<gene>
    <name evidence="4" type="primary">arsN2</name>
    <name evidence="4" type="ORF">ACFQEV_02435</name>
</gene>
<keyword evidence="2" id="KW-0012">Acyltransferase</keyword>
<keyword evidence="5" id="KW-1185">Reference proteome</keyword>
<dbReference type="Proteomes" id="UP001596408">
    <property type="component" value="Unassembled WGS sequence"/>
</dbReference>
<comment type="caution">
    <text evidence="4">The sequence shown here is derived from an EMBL/GenBank/DDBJ whole genome shotgun (WGS) entry which is preliminary data.</text>
</comment>
<dbReference type="PANTHER" id="PTHR43877">
    <property type="entry name" value="AMINOALKYLPHOSPHONATE N-ACETYLTRANSFERASE-RELATED-RELATED"/>
    <property type="match status" value="1"/>
</dbReference>
<accession>A0ABD5TTL3</accession>
<dbReference type="PROSITE" id="PS51186">
    <property type="entry name" value="GNAT"/>
    <property type="match status" value="1"/>
</dbReference>
<proteinExistence type="predicted"/>
<dbReference type="InterPro" id="IPR016181">
    <property type="entry name" value="Acyl_CoA_acyltransferase"/>
</dbReference>
<dbReference type="InterPro" id="IPR050832">
    <property type="entry name" value="Bact_Acetyltransf"/>
</dbReference>
<dbReference type="CDD" id="cd04301">
    <property type="entry name" value="NAT_SF"/>
    <property type="match status" value="1"/>
</dbReference>
<evidence type="ECO:0000256" key="2">
    <source>
        <dbReference type="ARBA" id="ARBA00023315"/>
    </source>
</evidence>
<evidence type="ECO:0000313" key="5">
    <source>
        <dbReference type="Proteomes" id="UP001596408"/>
    </source>
</evidence>
<protein>
    <submittedName>
        <fullName evidence="4">Arsenic resistance N-acetyltransferase ArsN2</fullName>
    </submittedName>
</protein>
<dbReference type="AlphaFoldDB" id="A0ABD5TTL3"/>
<dbReference type="NCBIfam" id="NF040501">
    <property type="entry name" value="resist_ArsN2"/>
    <property type="match status" value="1"/>
</dbReference>
<dbReference type="RefSeq" id="WP_379692379.1">
    <property type="nucleotide sequence ID" value="NZ_JBHSXH010000009.1"/>
</dbReference>
<dbReference type="PANTHER" id="PTHR43877:SF2">
    <property type="entry name" value="AMINOALKYLPHOSPHONATE N-ACETYLTRANSFERASE-RELATED"/>
    <property type="match status" value="1"/>
</dbReference>
<dbReference type="Gene3D" id="3.40.630.30">
    <property type="match status" value="1"/>
</dbReference>
<reference evidence="4 5" key="1">
    <citation type="journal article" date="2019" name="Int. J. Syst. Evol. Microbiol.">
        <title>The Global Catalogue of Microorganisms (GCM) 10K type strain sequencing project: providing services to taxonomists for standard genome sequencing and annotation.</title>
        <authorList>
            <consortium name="The Broad Institute Genomics Platform"/>
            <consortium name="The Broad Institute Genome Sequencing Center for Infectious Disease"/>
            <person name="Wu L."/>
            <person name="Ma J."/>
        </authorList>
    </citation>
    <scope>NUCLEOTIDE SEQUENCE [LARGE SCALE GENOMIC DNA]</scope>
    <source>
        <strain evidence="4 5">YIM 94188</strain>
    </source>
</reference>
<feature type="domain" description="N-acetyltransferase" evidence="3">
    <location>
        <begin position="1"/>
        <end position="146"/>
    </location>
</feature>
<evidence type="ECO:0000313" key="4">
    <source>
        <dbReference type="EMBL" id="MFC6823854.1"/>
    </source>
</evidence>
<dbReference type="Pfam" id="PF13508">
    <property type="entry name" value="Acetyltransf_7"/>
    <property type="match status" value="1"/>
</dbReference>
<evidence type="ECO:0000256" key="1">
    <source>
        <dbReference type="ARBA" id="ARBA00022679"/>
    </source>
</evidence>